<organism evidence="5 6">
    <name type="scientific">Methanobacterium paludis (strain DSM 25820 / JCM 18151 / SWAN1)</name>
    <dbReference type="NCBI Taxonomy" id="868131"/>
    <lineage>
        <taxon>Archaea</taxon>
        <taxon>Methanobacteriati</taxon>
        <taxon>Methanobacteriota</taxon>
        <taxon>Methanomada group</taxon>
        <taxon>Methanobacteria</taxon>
        <taxon>Methanobacteriales</taxon>
        <taxon>Methanobacteriaceae</taxon>
        <taxon>Methanobacterium</taxon>
    </lineage>
</organism>
<comment type="cofactor">
    <cofactor evidence="3">
        <name>FMN</name>
        <dbReference type="ChEBI" id="CHEBI:58210"/>
    </cofactor>
</comment>
<keyword evidence="6" id="KW-1185">Reference proteome</keyword>
<gene>
    <name evidence="5" type="ordered locus">MSWAN_0602</name>
</gene>
<keyword evidence="3" id="KW-0028">Amino-acid biosynthesis</keyword>
<dbReference type="Pfam" id="PF10967">
    <property type="entry name" value="DUF2769"/>
    <property type="match status" value="1"/>
</dbReference>
<dbReference type="PANTHER" id="PTHR43819:SF1">
    <property type="entry name" value="ARCHAEAL-TYPE GLUTAMATE SYNTHASE [NADPH]"/>
    <property type="match status" value="1"/>
</dbReference>
<keyword evidence="3" id="KW-0314">Glutamate biosynthesis</keyword>
<feature type="domain" description="Glutamate synthase" evidence="4">
    <location>
        <begin position="115"/>
        <end position="465"/>
    </location>
</feature>
<evidence type="ECO:0000313" key="6">
    <source>
        <dbReference type="Proteomes" id="UP000009231"/>
    </source>
</evidence>
<dbReference type="SUPFAM" id="SSF51395">
    <property type="entry name" value="FMN-linked oxidoreductases"/>
    <property type="match status" value="1"/>
</dbReference>
<evidence type="ECO:0000259" key="4">
    <source>
        <dbReference type="Pfam" id="PF01645"/>
    </source>
</evidence>
<reference evidence="5 6" key="1">
    <citation type="journal article" date="2014" name="Int. J. Syst. Evol. Microbiol.">
        <title>Methanobacterium paludis sp. nov. and a novel strain of Methanobacterium lacus isolated from northern peatlands.</title>
        <authorList>
            <person name="Cadillo-Quiroz H."/>
            <person name="Brauer S.L."/>
            <person name="Goodson N."/>
            <person name="Yavitt J.B."/>
            <person name="Zinder S.H."/>
        </authorList>
    </citation>
    <scope>NUCLEOTIDE SEQUENCE [LARGE SCALE GENOMIC DNA]</scope>
    <source>
        <strain evidence="6">DSM 25820 / JCM 18151 / SWAN1</strain>
    </source>
</reference>
<dbReference type="InterPro" id="IPR043578">
    <property type="entry name" value="GltB_archl_type"/>
</dbReference>
<dbReference type="STRING" id="868131.MSWAN_0602"/>
<dbReference type="PIRSF" id="PIRSF006429">
    <property type="entry name" value="GOGAT_lg_2"/>
    <property type="match status" value="1"/>
</dbReference>
<dbReference type="InterPro" id="IPR024188">
    <property type="entry name" value="GltB"/>
</dbReference>
<keyword evidence="2 3" id="KW-0560">Oxidoreductase</keyword>
<dbReference type="KEGG" id="mew:MSWAN_0602"/>
<proteinExistence type="inferred from homology"/>
<keyword evidence="3" id="KW-0288">FMN</keyword>
<dbReference type="InterPro" id="IPR013785">
    <property type="entry name" value="Aldolase_TIM"/>
</dbReference>
<dbReference type="HOGENOM" id="CLU_023342_2_0_2"/>
<keyword evidence="3" id="KW-0285">Flavoprotein</keyword>
<dbReference type="PANTHER" id="PTHR43819">
    <property type="entry name" value="ARCHAEAL-TYPE GLUTAMATE SYNTHASE [NADPH]"/>
    <property type="match status" value="1"/>
</dbReference>
<dbReference type="EC" id="1.4.1.13" evidence="3"/>
<dbReference type="eggNOG" id="arCOG00619">
    <property type="taxonomic scope" value="Archaea"/>
</dbReference>
<dbReference type="GeneID" id="10668092"/>
<dbReference type="EMBL" id="CP002772">
    <property type="protein sequence ID" value="AEG17639.1"/>
    <property type="molecule type" value="Genomic_DNA"/>
</dbReference>
<evidence type="ECO:0000256" key="2">
    <source>
        <dbReference type="ARBA" id="ARBA00023002"/>
    </source>
</evidence>
<dbReference type="AlphaFoldDB" id="F6D5M2"/>
<comment type="similarity">
    <text evidence="1 3">Belongs to the glutamate synthase family.</text>
</comment>
<name>F6D5M2_METPW</name>
<dbReference type="RefSeq" id="WP_013825141.1">
    <property type="nucleotide sequence ID" value="NC_015574.1"/>
</dbReference>
<dbReference type="InterPro" id="IPR020075">
    <property type="entry name" value="Uncharacterised_AF2234"/>
</dbReference>
<dbReference type="OrthoDB" id="2837at2157"/>
<protein>
    <recommendedName>
        <fullName evidence="3">Archaeal glutamate synthase [NADPH]</fullName>
        <ecNumber evidence="3">1.4.1.13</ecNumber>
    </recommendedName>
</protein>
<dbReference type="PIRSF" id="PIRSF500061">
    <property type="entry name" value="GOGAT_lg2_archl"/>
    <property type="match status" value="1"/>
</dbReference>
<evidence type="ECO:0000256" key="3">
    <source>
        <dbReference type="PIRNR" id="PIRNR006429"/>
    </source>
</evidence>
<comment type="catalytic activity">
    <reaction evidence="3">
        <text>2 L-glutamate + NADP(+) = L-glutamine + 2-oxoglutarate + NADPH + H(+)</text>
        <dbReference type="Rhea" id="RHEA:15501"/>
        <dbReference type="ChEBI" id="CHEBI:15378"/>
        <dbReference type="ChEBI" id="CHEBI:16810"/>
        <dbReference type="ChEBI" id="CHEBI:29985"/>
        <dbReference type="ChEBI" id="CHEBI:57783"/>
        <dbReference type="ChEBI" id="CHEBI:58349"/>
        <dbReference type="ChEBI" id="CHEBI:58359"/>
        <dbReference type="EC" id="1.4.1.13"/>
    </reaction>
</comment>
<dbReference type="GO" id="GO:0004355">
    <property type="term" value="F:glutamate synthase (NADPH) activity"/>
    <property type="evidence" value="ECO:0007669"/>
    <property type="project" value="UniProtKB-EC"/>
</dbReference>
<dbReference type="eggNOG" id="arCOG03896">
    <property type="taxonomic scope" value="Archaea"/>
</dbReference>
<dbReference type="GO" id="GO:0006537">
    <property type="term" value="P:glutamate biosynthetic process"/>
    <property type="evidence" value="ECO:0007669"/>
    <property type="project" value="UniProtKB-KW"/>
</dbReference>
<dbReference type="InterPro" id="IPR002932">
    <property type="entry name" value="Glu_synthdom"/>
</dbReference>
<sequence>MVQDSRDVLSKIEDSEENRKKCHCPYCPSYPECGGDILYCGKCPSNTDIKAKGCICDTCAVYYENKLKSIYYCNKRAVGNGKLVMRKKGSSEDDSFYQNVVNIKDLSASGESIVTSMGSTKKIPFSFEDLHFVPAQIKKIPLNREDDVKTQICIGPKSKKPFKVSSPILVSGMSFGAVSPNVKIVIAETASKLNIGFNSGEGGISDEESELSQKQRIVQYSTGRFGVDENVLKNATAIEIRFGQGAYPGKGSYLPASKMNSEVASIRGLKTGEAAYSPAHHLDIKSAEDVAEKVSWLHKISGGAPVGAKIGCGDVEGDLEILVDAGVDFISLDGFGGGTGATDLYVRDNVGLPIIAALPRAFRHLQKLGVKDRVSLIAGGSLHSSSDFAKCLALGADAVYIGTAALIAINCEQYRICYTGLCPTGVTTQNPQLLKQLDVDEGVLKLTNFITLSTKEIANLTRIVGKDDISKLDKDDLVSIDRDLSQMVGVKWLNGEYIYRKH</sequence>
<dbReference type="CDD" id="cd02808">
    <property type="entry name" value="GltS_FMN"/>
    <property type="match status" value="1"/>
</dbReference>
<dbReference type="Gene3D" id="3.20.20.70">
    <property type="entry name" value="Aldolase class I"/>
    <property type="match status" value="1"/>
</dbReference>
<evidence type="ECO:0000256" key="1">
    <source>
        <dbReference type="ARBA" id="ARBA00009716"/>
    </source>
</evidence>
<dbReference type="Pfam" id="PF01645">
    <property type="entry name" value="Glu_synthase"/>
    <property type="match status" value="1"/>
</dbReference>
<evidence type="ECO:0000313" key="5">
    <source>
        <dbReference type="EMBL" id="AEG17639.1"/>
    </source>
</evidence>
<accession>F6D5M2</accession>
<keyword evidence="3" id="KW-0521">NADP</keyword>
<dbReference type="Proteomes" id="UP000009231">
    <property type="component" value="Chromosome"/>
</dbReference>